<dbReference type="EMBL" id="CM042023">
    <property type="protein sequence ID" value="KAI3813917.1"/>
    <property type="molecule type" value="Genomic_DNA"/>
</dbReference>
<protein>
    <submittedName>
        <fullName evidence="1">Uncharacterized protein</fullName>
    </submittedName>
</protein>
<sequence length="83" mass="9360">MSAPKPHSRTIEMMEKKVDTSLGMKFLELGDIPLMQEVVSVVRYPQGTPLWRNGPPDKPVLCNACWPRLRTKGSLVNYTPLHA</sequence>
<gene>
    <name evidence="1" type="ORF">L1987_18652</name>
</gene>
<evidence type="ECO:0000313" key="2">
    <source>
        <dbReference type="Proteomes" id="UP001056120"/>
    </source>
</evidence>
<organism evidence="1 2">
    <name type="scientific">Smallanthus sonchifolius</name>
    <dbReference type="NCBI Taxonomy" id="185202"/>
    <lineage>
        <taxon>Eukaryota</taxon>
        <taxon>Viridiplantae</taxon>
        <taxon>Streptophyta</taxon>
        <taxon>Embryophyta</taxon>
        <taxon>Tracheophyta</taxon>
        <taxon>Spermatophyta</taxon>
        <taxon>Magnoliopsida</taxon>
        <taxon>eudicotyledons</taxon>
        <taxon>Gunneridae</taxon>
        <taxon>Pentapetalae</taxon>
        <taxon>asterids</taxon>
        <taxon>campanulids</taxon>
        <taxon>Asterales</taxon>
        <taxon>Asteraceae</taxon>
        <taxon>Asteroideae</taxon>
        <taxon>Heliantheae alliance</taxon>
        <taxon>Millerieae</taxon>
        <taxon>Smallanthus</taxon>
    </lineage>
</organism>
<evidence type="ECO:0000313" key="1">
    <source>
        <dbReference type="EMBL" id="KAI3813917.1"/>
    </source>
</evidence>
<dbReference type="Proteomes" id="UP001056120">
    <property type="component" value="Linkage Group LG06"/>
</dbReference>
<reference evidence="1 2" key="2">
    <citation type="journal article" date="2022" name="Mol. Ecol. Resour.">
        <title>The genomes of chicory, endive, great burdock and yacon provide insights into Asteraceae paleo-polyploidization history and plant inulin production.</title>
        <authorList>
            <person name="Fan W."/>
            <person name="Wang S."/>
            <person name="Wang H."/>
            <person name="Wang A."/>
            <person name="Jiang F."/>
            <person name="Liu H."/>
            <person name="Zhao H."/>
            <person name="Xu D."/>
            <person name="Zhang Y."/>
        </authorList>
    </citation>
    <scope>NUCLEOTIDE SEQUENCE [LARGE SCALE GENOMIC DNA]</scope>
    <source>
        <strain evidence="2">cv. Yunnan</strain>
        <tissue evidence="1">Leaves</tissue>
    </source>
</reference>
<name>A0ACB9J1D6_9ASTR</name>
<accession>A0ACB9J1D6</accession>
<keyword evidence="2" id="KW-1185">Reference proteome</keyword>
<proteinExistence type="predicted"/>
<reference evidence="2" key="1">
    <citation type="journal article" date="2022" name="Mol. Ecol. Resour.">
        <title>The genomes of chicory, endive, great burdock and yacon provide insights into Asteraceae palaeo-polyploidization history and plant inulin production.</title>
        <authorList>
            <person name="Fan W."/>
            <person name="Wang S."/>
            <person name="Wang H."/>
            <person name="Wang A."/>
            <person name="Jiang F."/>
            <person name="Liu H."/>
            <person name="Zhao H."/>
            <person name="Xu D."/>
            <person name="Zhang Y."/>
        </authorList>
    </citation>
    <scope>NUCLEOTIDE SEQUENCE [LARGE SCALE GENOMIC DNA]</scope>
    <source>
        <strain evidence="2">cv. Yunnan</strain>
    </source>
</reference>
<comment type="caution">
    <text evidence="1">The sequence shown here is derived from an EMBL/GenBank/DDBJ whole genome shotgun (WGS) entry which is preliminary data.</text>
</comment>